<keyword evidence="2" id="KW-1185">Reference proteome</keyword>
<evidence type="ECO:0000313" key="2">
    <source>
        <dbReference type="Proteomes" id="UP001283361"/>
    </source>
</evidence>
<dbReference type="Proteomes" id="UP001283361">
    <property type="component" value="Unassembled WGS sequence"/>
</dbReference>
<gene>
    <name evidence="1" type="ORF">RRG08_010853</name>
</gene>
<organism evidence="1 2">
    <name type="scientific">Elysia crispata</name>
    <name type="common">lettuce slug</name>
    <dbReference type="NCBI Taxonomy" id="231223"/>
    <lineage>
        <taxon>Eukaryota</taxon>
        <taxon>Metazoa</taxon>
        <taxon>Spiralia</taxon>
        <taxon>Lophotrochozoa</taxon>
        <taxon>Mollusca</taxon>
        <taxon>Gastropoda</taxon>
        <taxon>Heterobranchia</taxon>
        <taxon>Euthyneura</taxon>
        <taxon>Panpulmonata</taxon>
        <taxon>Sacoglossa</taxon>
        <taxon>Placobranchoidea</taxon>
        <taxon>Plakobranchidae</taxon>
        <taxon>Elysia</taxon>
    </lineage>
</organism>
<proteinExistence type="predicted"/>
<accession>A0AAE0XSU6</accession>
<name>A0AAE0XSU6_9GAST</name>
<dbReference type="EMBL" id="JAWDGP010007688">
    <property type="protein sequence ID" value="KAK3708702.1"/>
    <property type="molecule type" value="Genomic_DNA"/>
</dbReference>
<protein>
    <submittedName>
        <fullName evidence="1">Uncharacterized protein</fullName>
    </submittedName>
</protein>
<dbReference type="AlphaFoldDB" id="A0AAE0XSU6"/>
<comment type="caution">
    <text evidence="1">The sequence shown here is derived from an EMBL/GenBank/DDBJ whole genome shotgun (WGS) entry which is preliminary data.</text>
</comment>
<reference evidence="1" key="1">
    <citation type="journal article" date="2023" name="G3 (Bethesda)">
        <title>A reference genome for the long-term kleptoplast-retaining sea slug Elysia crispata morphotype clarki.</title>
        <authorList>
            <person name="Eastman K.E."/>
            <person name="Pendleton A.L."/>
            <person name="Shaikh M.A."/>
            <person name="Suttiyut T."/>
            <person name="Ogas R."/>
            <person name="Tomko P."/>
            <person name="Gavelis G."/>
            <person name="Widhalm J.R."/>
            <person name="Wisecaver J.H."/>
        </authorList>
    </citation>
    <scope>NUCLEOTIDE SEQUENCE</scope>
    <source>
        <strain evidence="1">ECLA1</strain>
    </source>
</reference>
<evidence type="ECO:0000313" key="1">
    <source>
        <dbReference type="EMBL" id="KAK3708702.1"/>
    </source>
</evidence>
<sequence>MSLGEASPVLFHTEVLKLTGCDSPLSIGHNGEAGVYNDTRVLVITLWSDDTTVLVSILSGQTIQQCWSVYSLVRRYNIVGQYTLWSDDTSVLVSILSGQTIQQCWSVYSLVRRYISVGQYTLWSDDTTVLVSILSGQTIQQCWSLYSLVRRYNSVGQYTLWSDDTTVLVSILSGQTIQQCWSVYSLVRRYNSVGQYTLWSDDTTVLVNILFGRYHACYQWQATLTPVNHQSPSPRAQILRSTNQRRSFKAYTNQVHWAPGISHEWVDFLDILWPRMLTQRIIVK</sequence>